<feature type="domain" description="Fatty acid hydroxylase" evidence="8">
    <location>
        <begin position="93"/>
        <end position="229"/>
    </location>
</feature>
<dbReference type="InterPro" id="IPR051689">
    <property type="entry name" value="Sterol_desaturase/TMEM195"/>
</dbReference>
<evidence type="ECO:0000256" key="2">
    <source>
        <dbReference type="ARBA" id="ARBA00022692"/>
    </source>
</evidence>
<evidence type="ECO:0000259" key="8">
    <source>
        <dbReference type="Pfam" id="PF04116"/>
    </source>
</evidence>
<dbReference type="AlphaFoldDB" id="A0A520S1K4"/>
<evidence type="ECO:0000256" key="3">
    <source>
        <dbReference type="ARBA" id="ARBA00022989"/>
    </source>
</evidence>
<dbReference type="InterPro" id="IPR006694">
    <property type="entry name" value="Fatty_acid_hydroxylase"/>
</dbReference>
<protein>
    <submittedName>
        <fullName evidence="9">Sterol desaturase family protein</fullName>
    </submittedName>
</protein>
<dbReference type="GO" id="GO:0006643">
    <property type="term" value="P:membrane lipid metabolic process"/>
    <property type="evidence" value="ECO:0007669"/>
    <property type="project" value="TreeGrafter"/>
</dbReference>
<name>A0A520S1K4_9GAMM</name>
<dbReference type="Pfam" id="PF04116">
    <property type="entry name" value="FA_hydroxylase"/>
    <property type="match status" value="1"/>
</dbReference>
<organism evidence="9 10">
    <name type="scientific">OM182 bacterium</name>
    <dbReference type="NCBI Taxonomy" id="2510334"/>
    <lineage>
        <taxon>Bacteria</taxon>
        <taxon>Pseudomonadati</taxon>
        <taxon>Pseudomonadota</taxon>
        <taxon>Gammaproteobacteria</taxon>
        <taxon>OMG group</taxon>
        <taxon>OM182 clade</taxon>
    </lineage>
</organism>
<evidence type="ECO:0000256" key="1">
    <source>
        <dbReference type="ARBA" id="ARBA00004127"/>
    </source>
</evidence>
<evidence type="ECO:0000313" key="9">
    <source>
        <dbReference type="EMBL" id="RZO76352.1"/>
    </source>
</evidence>
<comment type="subcellular location">
    <subcellularLocation>
        <location evidence="1">Endomembrane system</location>
        <topology evidence="1">Multi-pass membrane protein</topology>
    </subcellularLocation>
</comment>
<feature type="transmembrane region" description="Helical" evidence="7">
    <location>
        <begin position="52"/>
        <end position="73"/>
    </location>
</feature>
<dbReference type="GO" id="GO:0008610">
    <property type="term" value="P:lipid biosynthetic process"/>
    <property type="evidence" value="ECO:0007669"/>
    <property type="project" value="InterPro"/>
</dbReference>
<dbReference type="GO" id="GO:0016020">
    <property type="term" value="C:membrane"/>
    <property type="evidence" value="ECO:0007669"/>
    <property type="project" value="GOC"/>
</dbReference>
<comment type="caution">
    <text evidence="9">The sequence shown here is derived from an EMBL/GenBank/DDBJ whole genome shotgun (WGS) entry which is preliminary data.</text>
</comment>
<accession>A0A520S1K4</accession>
<feature type="transmembrane region" description="Helical" evidence="7">
    <location>
        <begin position="146"/>
        <end position="170"/>
    </location>
</feature>
<dbReference type="GO" id="GO:0005506">
    <property type="term" value="F:iron ion binding"/>
    <property type="evidence" value="ECO:0007669"/>
    <property type="project" value="InterPro"/>
</dbReference>
<evidence type="ECO:0000256" key="4">
    <source>
        <dbReference type="ARBA" id="ARBA00023002"/>
    </source>
</evidence>
<sequence length="272" mass="30880">MNALSPDLEIWVRLGLFALMFLILALAEVRWPRRQRNFSRQQRWATNLGLSLANSLILRLLVPMAGVAGAVWATDRDVGLFNLLTLPPWLEIALFILLFDLTIYGQHRLFHTIPLLWRLHRVHHTDEDYDLTTGNRFHPFSILLSALIKLALIVTLGASALAVLLAELILNLMSMFNHSNLGLPRAVDQILRTVIVTPDMHRIHHSRNQTEHNKNFGFNFSFWDRMLGTYLEAPEGSQESLVLGIDGFTGKTTRTIPALLKQPLLAPSIDEQ</sequence>
<reference evidence="9 10" key="1">
    <citation type="submission" date="2019-02" db="EMBL/GenBank/DDBJ databases">
        <title>Prokaryotic population dynamics and viral predation in marine succession experiment using metagenomics: the confinement effect.</title>
        <authorList>
            <person name="Haro-Moreno J.M."/>
            <person name="Rodriguez-Valera F."/>
            <person name="Lopez-Perez M."/>
        </authorList>
    </citation>
    <scope>NUCLEOTIDE SEQUENCE [LARGE SCALE GENOMIC DNA]</scope>
    <source>
        <strain evidence="9">MED-G158</strain>
    </source>
</reference>
<keyword evidence="5" id="KW-0443">Lipid metabolism</keyword>
<dbReference type="PANTHER" id="PTHR21624:SF1">
    <property type="entry name" value="ALKYLGLYCEROL MONOOXYGENASE"/>
    <property type="match status" value="1"/>
</dbReference>
<feature type="transmembrane region" description="Helical" evidence="7">
    <location>
        <begin position="12"/>
        <end position="31"/>
    </location>
</feature>
<gene>
    <name evidence="9" type="ORF">EVA69_03070</name>
</gene>
<keyword evidence="2 7" id="KW-0812">Transmembrane</keyword>
<evidence type="ECO:0000256" key="7">
    <source>
        <dbReference type="SAM" id="Phobius"/>
    </source>
</evidence>
<dbReference type="PANTHER" id="PTHR21624">
    <property type="entry name" value="STEROL DESATURASE-RELATED PROTEIN"/>
    <property type="match status" value="1"/>
</dbReference>
<evidence type="ECO:0000256" key="6">
    <source>
        <dbReference type="ARBA" id="ARBA00023136"/>
    </source>
</evidence>
<keyword evidence="6 7" id="KW-0472">Membrane</keyword>
<dbReference type="Proteomes" id="UP000320404">
    <property type="component" value="Unassembled WGS sequence"/>
</dbReference>
<evidence type="ECO:0000256" key="5">
    <source>
        <dbReference type="ARBA" id="ARBA00023098"/>
    </source>
</evidence>
<dbReference type="EMBL" id="SHAH01000033">
    <property type="protein sequence ID" value="RZO76352.1"/>
    <property type="molecule type" value="Genomic_DNA"/>
</dbReference>
<dbReference type="GO" id="GO:0012505">
    <property type="term" value="C:endomembrane system"/>
    <property type="evidence" value="ECO:0007669"/>
    <property type="project" value="UniProtKB-SubCell"/>
</dbReference>
<keyword evidence="3 7" id="KW-1133">Transmembrane helix</keyword>
<proteinExistence type="predicted"/>
<keyword evidence="4" id="KW-0560">Oxidoreductase</keyword>
<dbReference type="GO" id="GO:0050479">
    <property type="term" value="F:glyceryl-ether monooxygenase activity"/>
    <property type="evidence" value="ECO:0007669"/>
    <property type="project" value="TreeGrafter"/>
</dbReference>
<evidence type="ECO:0000313" key="10">
    <source>
        <dbReference type="Proteomes" id="UP000320404"/>
    </source>
</evidence>